<dbReference type="EMBL" id="JAIEZQ010000002">
    <property type="protein sequence ID" value="MBY9074881.1"/>
    <property type="molecule type" value="Genomic_DNA"/>
</dbReference>
<keyword evidence="1" id="KW-0812">Transmembrane</keyword>
<organism evidence="2 3">
    <name type="scientific">Nocardioides jiangsuensis</name>
    <dbReference type="NCBI Taxonomy" id="2866161"/>
    <lineage>
        <taxon>Bacteria</taxon>
        <taxon>Bacillati</taxon>
        <taxon>Actinomycetota</taxon>
        <taxon>Actinomycetes</taxon>
        <taxon>Propionibacteriales</taxon>
        <taxon>Nocardioidaceae</taxon>
        <taxon>Nocardioides</taxon>
    </lineage>
</organism>
<feature type="transmembrane region" description="Helical" evidence="1">
    <location>
        <begin position="192"/>
        <end position="210"/>
    </location>
</feature>
<gene>
    <name evidence="2" type="ORF">K1X13_08630</name>
</gene>
<proteinExistence type="predicted"/>
<dbReference type="RefSeq" id="WP_221024696.1">
    <property type="nucleotide sequence ID" value="NZ_JAIEZQ010000002.1"/>
</dbReference>
<keyword evidence="1" id="KW-1133">Transmembrane helix</keyword>
<keyword evidence="3" id="KW-1185">Reference proteome</keyword>
<keyword evidence="1" id="KW-0472">Membrane</keyword>
<protein>
    <submittedName>
        <fullName evidence="2">Uncharacterized protein</fullName>
    </submittedName>
</protein>
<feature type="transmembrane region" description="Helical" evidence="1">
    <location>
        <begin position="148"/>
        <end position="172"/>
    </location>
</feature>
<evidence type="ECO:0000313" key="2">
    <source>
        <dbReference type="EMBL" id="MBY9074881.1"/>
    </source>
</evidence>
<sequence length="220" mass="24014">MPSGEGPGRRGAPSLRRASAGAGRWLVPWVRWVVVAVVGFAFGYAANQLPAPETVARMWPGSLGAPYVVLPFVAGAWVFPGRAGAVLAGLTVVFAGFFGYYADLLDDRGVPWTVLLTPRNPWLPLEIAAGVVFGYLGHRWWRRGSARAVLACAAVPVVEAGILLLGVHSWVLRRVLVLDLHPPFYSRSPWNVGLWVAEVLVAVLLAWLAIRHGVRRRRDR</sequence>
<accession>A0ABS7RIN3</accession>
<feature type="transmembrane region" description="Helical" evidence="1">
    <location>
        <begin position="122"/>
        <end position="141"/>
    </location>
</feature>
<feature type="transmembrane region" description="Helical" evidence="1">
    <location>
        <begin position="85"/>
        <end position="102"/>
    </location>
</feature>
<feature type="transmembrane region" description="Helical" evidence="1">
    <location>
        <begin position="58"/>
        <end position="78"/>
    </location>
</feature>
<comment type="caution">
    <text evidence="2">The sequence shown here is derived from an EMBL/GenBank/DDBJ whole genome shotgun (WGS) entry which is preliminary data.</text>
</comment>
<reference evidence="2 3" key="1">
    <citation type="submission" date="2021-08" db="EMBL/GenBank/DDBJ databases">
        <title>Nocardioides bacterium WL0053 sp. nov., isolated from the sediment.</title>
        <authorList>
            <person name="Wang L."/>
            <person name="Zhang D."/>
            <person name="Zhang A."/>
        </authorList>
    </citation>
    <scope>NUCLEOTIDE SEQUENCE [LARGE SCALE GENOMIC DNA]</scope>
    <source>
        <strain evidence="2 3">WL0053</strain>
    </source>
</reference>
<dbReference type="Proteomes" id="UP000754710">
    <property type="component" value="Unassembled WGS sequence"/>
</dbReference>
<feature type="transmembrane region" description="Helical" evidence="1">
    <location>
        <begin position="25"/>
        <end position="46"/>
    </location>
</feature>
<name>A0ABS7RIN3_9ACTN</name>
<evidence type="ECO:0000313" key="3">
    <source>
        <dbReference type="Proteomes" id="UP000754710"/>
    </source>
</evidence>
<evidence type="ECO:0000256" key="1">
    <source>
        <dbReference type="SAM" id="Phobius"/>
    </source>
</evidence>